<proteinExistence type="predicted"/>
<evidence type="ECO:0000313" key="3">
    <source>
        <dbReference type="Proteomes" id="UP001153365"/>
    </source>
</evidence>
<keyword evidence="1" id="KW-1133">Transmembrane helix</keyword>
<accession>A0AAV0B9G8</accession>
<comment type="caution">
    <text evidence="2">The sequence shown here is derived from an EMBL/GenBank/DDBJ whole genome shotgun (WGS) entry which is preliminary data.</text>
</comment>
<organism evidence="2 3">
    <name type="scientific">Phakopsora pachyrhizi</name>
    <name type="common">Asian soybean rust disease fungus</name>
    <dbReference type="NCBI Taxonomy" id="170000"/>
    <lineage>
        <taxon>Eukaryota</taxon>
        <taxon>Fungi</taxon>
        <taxon>Dikarya</taxon>
        <taxon>Basidiomycota</taxon>
        <taxon>Pucciniomycotina</taxon>
        <taxon>Pucciniomycetes</taxon>
        <taxon>Pucciniales</taxon>
        <taxon>Phakopsoraceae</taxon>
        <taxon>Phakopsora</taxon>
    </lineage>
</organism>
<feature type="transmembrane region" description="Helical" evidence="1">
    <location>
        <begin position="21"/>
        <end position="42"/>
    </location>
</feature>
<protein>
    <submittedName>
        <fullName evidence="2">Expressed protein</fullName>
    </submittedName>
</protein>
<dbReference type="EMBL" id="CALTRL010004280">
    <property type="protein sequence ID" value="CAH7682761.1"/>
    <property type="molecule type" value="Genomic_DNA"/>
</dbReference>
<dbReference type="Proteomes" id="UP001153365">
    <property type="component" value="Unassembled WGS sequence"/>
</dbReference>
<sequence length="267" mass="29282">MFGQALKRVLSINSKKSSKTARLLCIGLLIFMSNILTDLYSLKASLPRINLEDGMGFSGIRAQGAILKRRGLKSLELGSTESFGRASCEESSHFTRTKTQEIITKAESRRSLGFEVESSPLSKQLGPPFATAEKTLTTAADKISESHQTVEATVTRENEPDAKINIPMPSSDGLSIKSLPKNRAQAQWKKVGLAFRAKNAISKFKTNAINYLDLGVEKLYENFPNVDTTAECISELADFVSEVSEIKGSMDALFKIKETGEQRAPRA</sequence>
<reference evidence="2" key="1">
    <citation type="submission" date="2022-06" db="EMBL/GenBank/DDBJ databases">
        <authorList>
            <consortium name="SYNGENTA / RWTH Aachen University"/>
        </authorList>
    </citation>
    <scope>NUCLEOTIDE SEQUENCE</scope>
</reference>
<evidence type="ECO:0000256" key="1">
    <source>
        <dbReference type="SAM" id="Phobius"/>
    </source>
</evidence>
<evidence type="ECO:0000313" key="2">
    <source>
        <dbReference type="EMBL" id="CAH7682761.1"/>
    </source>
</evidence>
<name>A0AAV0B9G8_PHAPC</name>
<keyword evidence="1" id="KW-0472">Membrane</keyword>
<gene>
    <name evidence="2" type="ORF">PPACK8108_LOCUS15860</name>
</gene>
<keyword evidence="3" id="KW-1185">Reference proteome</keyword>
<keyword evidence="1" id="KW-0812">Transmembrane</keyword>
<dbReference type="AlphaFoldDB" id="A0AAV0B9G8"/>